<reference evidence="1" key="1">
    <citation type="journal article" date="2012" name="Proc. Natl. Acad. Sci. U.S.A.">
        <title>Antigenic diversity is generated by distinct evolutionary mechanisms in African trypanosome species.</title>
        <authorList>
            <person name="Jackson A.P."/>
            <person name="Berry A."/>
            <person name="Aslett M."/>
            <person name="Allison H.C."/>
            <person name="Burton P."/>
            <person name="Vavrova-Anderson J."/>
            <person name="Brown R."/>
            <person name="Browne H."/>
            <person name="Corton N."/>
            <person name="Hauser H."/>
            <person name="Gamble J."/>
            <person name="Gilderthorp R."/>
            <person name="Marcello L."/>
            <person name="McQuillan J."/>
            <person name="Otto T.D."/>
            <person name="Quail M.A."/>
            <person name="Sanders M.J."/>
            <person name="van Tonder A."/>
            <person name="Ginger M.L."/>
            <person name="Field M.C."/>
            <person name="Barry J.D."/>
            <person name="Hertz-Fowler C."/>
            <person name="Berriman M."/>
        </authorList>
    </citation>
    <scope>NUCLEOTIDE SEQUENCE</scope>
    <source>
        <strain evidence="1">Y486</strain>
    </source>
</reference>
<gene>
    <name evidence="1" type="ORF">TVY486_1004420</name>
</gene>
<sequence length="142" mass="15980">MGCGKSKLKQCGGAADGKNDEGDFLKFAEENPVAAKLKEEWEDLVRDVGCAPAETQKEIWANTTSNPVQHSNADRAGRLFLHHIRKELIRHEWCGVFDYTVVGGHKEGYLKVNVLINTFKGHERAREMLWDMKVLYYASAAS</sequence>
<dbReference type="OMA" id="LEEWVQF"/>
<evidence type="ECO:0000313" key="1">
    <source>
        <dbReference type="EMBL" id="CCC51391.1"/>
    </source>
</evidence>
<protein>
    <submittedName>
        <fullName evidence="1">Uncharacterized protein</fullName>
    </submittedName>
</protein>
<proteinExistence type="predicted"/>
<name>G0U688_TRYVY</name>
<dbReference type="EMBL" id="HE573026">
    <property type="protein sequence ID" value="CCC51391.1"/>
    <property type="molecule type" value="Genomic_DNA"/>
</dbReference>
<dbReference type="VEuPathDB" id="TriTrypDB:TvY486_1004420"/>
<accession>G0U688</accession>
<dbReference type="AlphaFoldDB" id="G0U688"/>
<organism evidence="1">
    <name type="scientific">Trypanosoma vivax (strain Y486)</name>
    <dbReference type="NCBI Taxonomy" id="1055687"/>
    <lineage>
        <taxon>Eukaryota</taxon>
        <taxon>Discoba</taxon>
        <taxon>Euglenozoa</taxon>
        <taxon>Kinetoplastea</taxon>
        <taxon>Metakinetoplastina</taxon>
        <taxon>Trypanosomatida</taxon>
        <taxon>Trypanosomatidae</taxon>
        <taxon>Trypanosoma</taxon>
        <taxon>Duttonella</taxon>
    </lineage>
</organism>